<dbReference type="Gene3D" id="6.10.250.2040">
    <property type="match status" value="3"/>
</dbReference>
<evidence type="ECO:0000256" key="5">
    <source>
        <dbReference type="ARBA" id="ARBA00022452"/>
    </source>
</evidence>
<evidence type="ECO:0000256" key="1">
    <source>
        <dbReference type="ARBA" id="ARBA00004241"/>
    </source>
</evidence>
<evidence type="ECO:0000256" key="2">
    <source>
        <dbReference type="ARBA" id="ARBA00004442"/>
    </source>
</evidence>
<dbReference type="InterPro" id="IPR045584">
    <property type="entry name" value="Pilin-like"/>
</dbReference>
<comment type="similarity">
    <text evidence="3">Belongs to the autotransporter-2 (AT-2) (TC 1.B.40) family.</text>
</comment>
<dbReference type="Pfam" id="PF05662">
    <property type="entry name" value="YadA_stalk"/>
    <property type="match status" value="8"/>
</dbReference>
<keyword evidence="12" id="KW-1133">Transmembrane helix</keyword>
<feature type="domain" description="Trimeric autotransporter adhesin YadA-like head" evidence="14">
    <location>
        <begin position="1338"/>
        <end position="1364"/>
    </location>
</feature>
<dbReference type="GO" id="GO:0015031">
    <property type="term" value="P:protein transport"/>
    <property type="evidence" value="ECO:0007669"/>
    <property type="project" value="UniProtKB-KW"/>
</dbReference>
<dbReference type="InterPro" id="IPR011049">
    <property type="entry name" value="Serralysin-like_metalloprot_C"/>
</dbReference>
<keyword evidence="6 12" id="KW-0812">Transmembrane</keyword>
<dbReference type="Proteomes" id="UP000616785">
    <property type="component" value="Unassembled WGS sequence"/>
</dbReference>
<comment type="caution">
    <text evidence="17">The sequence shown here is derived from an EMBL/GenBank/DDBJ whole genome shotgun (WGS) entry which is preliminary data.</text>
</comment>
<sequence length="1698" mass="163359">MNRIYRRVWNRQLNALVVASELATGDSGGSAARDPRSALLMPTALALALLCALASGHAGASESNQSLRDLQALAAKYAQPMPVKVDAEVALAAASRQAQSSPAISADARVGLQLSTNSLPIVRDVLPATLQVKLAANAAPKQVAVPALAADVRANVGLGHAASHVAKIDASLAANVAPSAHAPLGVAADAQAKAGVGIAGTQVASIDTGAKAAAAVAGAPAGSLSGLKASVDGKVDSQLKLAGHQIDGQGQVKATAAVTLPAKEELPGETHDRAITAAFDTGVAGKVRVQAPDGQEVVADRNLKLAGQATVAAQNSALGVGGLVGGVVGAAGGAVGGVLDGTVGNTVDAVGGALHGTVGTVGGAVGSTLNGAVGTVGGAVGGALNGTVGTVGSAVGGALNGAVGTVGAVGGTVAGALNGTAGSVGSTVGGALNGAVGTVGAVGGTVGGALNGTVGSVGGAVGGTLNNTVGAVGSTVSGVLNGATGGSTGGLGGLLGDTLGNVGGAVGNLLNGNLNGTIGNLGSAVGGLVGGTLGGLGLTKPSAIPPTSPKAPAPADPNAGLIIGTGGLVGNVGQLIGPTTTSLFGGNGYLSNGNLKLSNANVMQTYSTVNVLGLPVVNLSPVGSTLNGLGGAVTGGSSHLTLIGGVTSDSYIYNINNGNPGGLLGLLLPKDSPAWAAKCLDIALADISCWAVNAAQDYQVLMGDGAFANGSKEVVIGANARHELPKVDANVAFPGAGTNDPSNPTGVPTADYAARMGHSVIVGDSAVGTANGQTLLGAEATSNQANSVALGYRSAALRGAQASYSAYGLTAPQVSAGEVSVGTAGGGERQITNVAAGSVNTDAVNVAQLKGAISLIDDVAAAAVTYDLDGAGNPNYRRVTLGAGTGTTTIGNLAGGAVTAGSLEAVNGGQLAATNAAIASFFGGRAAFDPASGAFTAPLFEISTISTGGAIAKGLYENATDAFAAVDGSLVNLNTQITDIRNGGTKYLRVNSTGTEALASGADSIAVGTNARATAANSIAVGAGSLADRANSVSIGAAGAERQVTNLAAGTAATDAVNLGQLQASEQGALRYDLNGDGSVNYASATLGQAGTATTLRNLGPGQVSATSSEAINGAQLFAANQAVATHLGGGAAVNASGVLTAPTYAINNVAANGTVTKGSYNDVGTAFDAVSNSLANVADQTGEIDKLAVKYDVDGSGNVLNSVTLTGTGTGAVKITNVAAGSILTGSSDAITGDQLFNTNSTIANYFGGTTAYNGTTNVWTAPKFSISSIATDGTFTSGDYNNVTAAFTAVDGSLKVLNQRITNGGGGSAYLAVNSTAAAASAAGAEAVAVGPLASAAGANSVAVGNGASASAGNSVALGAGSVASVGAQSGYTGAYGQTGASNSAGEVSVGSTGSERKITHVADGSDTYDATNVGQLKNGVNYAIDESKKYTDQKIQNITNVAGSFRANNTNNLADPSASGANSAAGGAGSTAAGANSTALGNGSQAQADNSVALGAGSVANRANTVSVGASGAERQVVNVADGSQATDAVNVRQLQASQQGTIRYDTTVNGATNYNSVTLGSTNSGPTTVRNVAAGTAGTDAVNVDQLKSGMAQTLDWSKAYTDERMGGFERDLRKTDNRASAGIASAMATAALPQPSEAGRSMASVAAGSYNGESGVAVGISGVSEGGRWIYKFSGSTNSRGEAGVAVGAGIQW</sequence>
<feature type="domain" description="Trimeric autotransporter adhesin YadA-like stalk" evidence="15">
    <location>
        <begin position="1043"/>
        <end position="1083"/>
    </location>
</feature>
<dbReference type="Pfam" id="PF03895">
    <property type="entry name" value="YadA_anchor"/>
    <property type="match status" value="1"/>
</dbReference>
<keyword evidence="7" id="KW-0732">Signal</keyword>
<evidence type="ECO:0000256" key="9">
    <source>
        <dbReference type="ARBA" id="ARBA00023136"/>
    </source>
</evidence>
<organism evidence="17 18">
    <name type="scientific">Stenotrophomonas maltophilia</name>
    <name type="common">Pseudomonas maltophilia</name>
    <name type="synonym">Xanthomonas maltophilia</name>
    <dbReference type="NCBI Taxonomy" id="40324"/>
    <lineage>
        <taxon>Bacteria</taxon>
        <taxon>Pseudomonadati</taxon>
        <taxon>Pseudomonadota</taxon>
        <taxon>Gammaproteobacteria</taxon>
        <taxon>Lysobacterales</taxon>
        <taxon>Lysobacteraceae</taxon>
        <taxon>Stenotrophomonas</taxon>
        <taxon>Stenotrophomonas maltophilia group</taxon>
    </lineage>
</organism>
<reference evidence="17" key="1">
    <citation type="submission" date="2020-11" db="EMBL/GenBank/DDBJ databases">
        <title>Enhanced detection system for hospital associated transmission using whole genome sequencing surveillance.</title>
        <authorList>
            <person name="Harrison L.H."/>
            <person name="Van Tyne D."/>
            <person name="Marsh J.W."/>
            <person name="Griffith M.P."/>
            <person name="Snyder D.J."/>
            <person name="Cooper V.S."/>
            <person name="Mustapha M."/>
        </authorList>
    </citation>
    <scope>NUCLEOTIDE SEQUENCE</scope>
    <source>
        <strain evidence="17">STEN00092</strain>
    </source>
</reference>
<feature type="domain" description="Trimeric autotransporter adhesin YadA-like stalk" evidence="15">
    <location>
        <begin position="1099"/>
        <end position="1137"/>
    </location>
</feature>
<dbReference type="SUPFAM" id="SSF54523">
    <property type="entry name" value="Pili subunits"/>
    <property type="match status" value="1"/>
</dbReference>
<proteinExistence type="inferred from homology"/>
<evidence type="ECO:0000259" key="13">
    <source>
        <dbReference type="Pfam" id="PF03895"/>
    </source>
</evidence>
<feature type="domain" description="Trimeric autotransporter adhesin YadA-like stalk" evidence="15">
    <location>
        <begin position="1519"/>
        <end position="1560"/>
    </location>
</feature>
<feature type="transmembrane region" description="Helical" evidence="12">
    <location>
        <begin position="39"/>
        <end position="60"/>
    </location>
</feature>
<dbReference type="Pfam" id="PF05658">
    <property type="entry name" value="YadA_head"/>
    <property type="match status" value="4"/>
</dbReference>
<evidence type="ECO:0000256" key="12">
    <source>
        <dbReference type="SAM" id="Phobius"/>
    </source>
</evidence>
<evidence type="ECO:0000259" key="16">
    <source>
        <dbReference type="Pfam" id="PF13018"/>
    </source>
</evidence>
<dbReference type="Gene3D" id="2.150.10.10">
    <property type="entry name" value="Serralysin-like metalloprotease, C-terminal"/>
    <property type="match status" value="2"/>
</dbReference>
<keyword evidence="5" id="KW-1134">Transmembrane beta strand</keyword>
<feature type="domain" description="Trimeric autotransporter adhesin YadA-like head" evidence="14">
    <location>
        <begin position="776"/>
        <end position="794"/>
    </location>
</feature>
<evidence type="ECO:0000256" key="11">
    <source>
        <dbReference type="SAM" id="MobiDB-lite"/>
    </source>
</evidence>
<evidence type="ECO:0000256" key="3">
    <source>
        <dbReference type="ARBA" id="ARBA00005848"/>
    </source>
</evidence>
<evidence type="ECO:0000259" key="15">
    <source>
        <dbReference type="Pfam" id="PF05662"/>
    </source>
</evidence>
<dbReference type="SUPFAM" id="SSF101967">
    <property type="entry name" value="Adhesin YadA, collagen-binding domain"/>
    <property type="match status" value="5"/>
</dbReference>
<evidence type="ECO:0000259" key="14">
    <source>
        <dbReference type="Pfam" id="PF05658"/>
    </source>
</evidence>
<evidence type="ECO:0000256" key="6">
    <source>
        <dbReference type="ARBA" id="ARBA00022692"/>
    </source>
</evidence>
<evidence type="ECO:0000256" key="8">
    <source>
        <dbReference type="ARBA" id="ARBA00022927"/>
    </source>
</evidence>
<dbReference type="InterPro" id="IPR005594">
    <property type="entry name" value="YadA_C"/>
</dbReference>
<feature type="domain" description="Trimeric autotransporter adhesin YadA-like stalk" evidence="15">
    <location>
        <begin position="1400"/>
        <end position="1424"/>
    </location>
</feature>
<dbReference type="Gene3D" id="1.20.5.170">
    <property type="match status" value="3"/>
</dbReference>
<dbReference type="EMBL" id="JADUNO010000019">
    <property type="protein sequence ID" value="MBH1639381.1"/>
    <property type="molecule type" value="Genomic_DNA"/>
</dbReference>
<feature type="domain" description="Trimeric autotransporter adhesin YadA-like C-terminal membrane anchor" evidence="13">
    <location>
        <begin position="1638"/>
        <end position="1698"/>
    </location>
</feature>
<dbReference type="Gene3D" id="1.20.5.2280">
    <property type="match status" value="1"/>
</dbReference>
<feature type="domain" description="Trimeric autotransporter adhesin YadA-like head" evidence="14">
    <location>
        <begin position="1489"/>
        <end position="1513"/>
    </location>
</feature>
<dbReference type="InterPro" id="IPR024973">
    <property type="entry name" value="ESPR"/>
</dbReference>
<dbReference type="Gene3D" id="3.30.1300.30">
    <property type="entry name" value="GSPII I/J protein-like"/>
    <property type="match status" value="1"/>
</dbReference>
<evidence type="ECO:0000256" key="10">
    <source>
        <dbReference type="ARBA" id="ARBA00023237"/>
    </source>
</evidence>
<keyword evidence="10" id="KW-0998">Cell outer membrane</keyword>
<feature type="compositionally biased region" description="Low complexity" evidence="11">
    <location>
        <begin position="1460"/>
        <end position="1487"/>
    </location>
</feature>
<dbReference type="GO" id="GO:0009279">
    <property type="term" value="C:cell outer membrane"/>
    <property type="evidence" value="ECO:0007669"/>
    <property type="project" value="UniProtKB-SubCell"/>
</dbReference>
<dbReference type="InterPro" id="IPR008640">
    <property type="entry name" value="Adhesin_Head_dom"/>
</dbReference>
<dbReference type="InterPro" id="IPR008635">
    <property type="entry name" value="Coiled_stalk_dom"/>
</dbReference>
<keyword evidence="9 12" id="KW-0472">Membrane</keyword>
<feature type="domain" description="Trimeric autotransporter adhesin YadA-like stalk" evidence="15">
    <location>
        <begin position="1215"/>
        <end position="1259"/>
    </location>
</feature>
<dbReference type="Pfam" id="PF13018">
    <property type="entry name" value="ESPR"/>
    <property type="match status" value="1"/>
</dbReference>
<protein>
    <submittedName>
        <fullName evidence="17">YadA-like family protein</fullName>
    </submittedName>
</protein>
<name>A0AA41CAV6_STEMA</name>
<feature type="domain" description="Trimeric autotransporter adhesin YadA-like head" evidence="14">
    <location>
        <begin position="999"/>
        <end position="1025"/>
    </location>
</feature>
<comment type="subcellular location">
    <subcellularLocation>
        <location evidence="2">Cell outer membrane</location>
    </subcellularLocation>
    <subcellularLocation>
        <location evidence="1">Cell surface</location>
    </subcellularLocation>
</comment>
<keyword evidence="4" id="KW-0813">Transport</keyword>
<gene>
    <name evidence="17" type="ORF">I5U57_07995</name>
</gene>
<dbReference type="Gene3D" id="2.60.40.4050">
    <property type="match status" value="2"/>
</dbReference>
<feature type="region of interest" description="Disordered" evidence="11">
    <location>
        <begin position="1456"/>
        <end position="1488"/>
    </location>
</feature>
<accession>A0AA41CAV6</accession>
<evidence type="ECO:0000256" key="7">
    <source>
        <dbReference type="ARBA" id="ARBA00022729"/>
    </source>
</evidence>
<feature type="domain" description="Trimeric autotransporter adhesin YadA-like stalk" evidence="15">
    <location>
        <begin position="892"/>
        <end position="920"/>
    </location>
</feature>
<feature type="domain" description="Trimeric autotransporter adhesin YadA-like stalk" evidence="15">
    <location>
        <begin position="830"/>
        <end position="856"/>
    </location>
</feature>
<evidence type="ECO:0000313" key="17">
    <source>
        <dbReference type="EMBL" id="MBH1639381.1"/>
    </source>
</evidence>
<feature type="domain" description="Trimeric autotransporter adhesin YadA-like stalk" evidence="15">
    <location>
        <begin position="1575"/>
        <end position="1598"/>
    </location>
</feature>
<feature type="domain" description="ESPR" evidence="16">
    <location>
        <begin position="1"/>
        <end position="48"/>
    </location>
</feature>
<dbReference type="GO" id="GO:0009986">
    <property type="term" value="C:cell surface"/>
    <property type="evidence" value="ECO:0007669"/>
    <property type="project" value="UniProtKB-SubCell"/>
</dbReference>
<evidence type="ECO:0000313" key="18">
    <source>
        <dbReference type="Proteomes" id="UP000616785"/>
    </source>
</evidence>
<evidence type="ECO:0000256" key="4">
    <source>
        <dbReference type="ARBA" id="ARBA00022448"/>
    </source>
</evidence>
<keyword evidence="8" id="KW-0653">Protein transport</keyword>